<keyword evidence="1" id="KW-0472">Membrane</keyword>
<protein>
    <recommendedName>
        <fullName evidence="4">Transmembrane protein</fullName>
    </recommendedName>
</protein>
<dbReference type="EMBL" id="VYZN01000020">
    <property type="protein sequence ID" value="KAE9536794.1"/>
    <property type="molecule type" value="Genomic_DNA"/>
</dbReference>
<feature type="transmembrane region" description="Helical" evidence="1">
    <location>
        <begin position="114"/>
        <end position="138"/>
    </location>
</feature>
<sequence length="179" mass="21381">MCVFFCVYIITSQNNALISNFGGGFRWKNEYSWCIIESKTKIKNDGKQEFSHKTSFRPNLFFYMVVIQKLITTNDQKNLKIQYKVPYEVFLLQSNFYEICQNRENSQVKKFNTMFFISFLQVAVTITIYPQTVFNICYSKNISRRYFKISPITEIFNFSKNYFLSVNKSFLAELKYLKN</sequence>
<accession>A0A6G0TQB2</accession>
<organism evidence="2 3">
    <name type="scientific">Aphis glycines</name>
    <name type="common">Soybean aphid</name>
    <dbReference type="NCBI Taxonomy" id="307491"/>
    <lineage>
        <taxon>Eukaryota</taxon>
        <taxon>Metazoa</taxon>
        <taxon>Ecdysozoa</taxon>
        <taxon>Arthropoda</taxon>
        <taxon>Hexapoda</taxon>
        <taxon>Insecta</taxon>
        <taxon>Pterygota</taxon>
        <taxon>Neoptera</taxon>
        <taxon>Paraneoptera</taxon>
        <taxon>Hemiptera</taxon>
        <taxon>Sternorrhyncha</taxon>
        <taxon>Aphidomorpha</taxon>
        <taxon>Aphidoidea</taxon>
        <taxon>Aphididae</taxon>
        <taxon>Aphidini</taxon>
        <taxon>Aphis</taxon>
        <taxon>Aphis</taxon>
    </lineage>
</organism>
<evidence type="ECO:0000313" key="2">
    <source>
        <dbReference type="EMBL" id="KAE9536794.1"/>
    </source>
</evidence>
<dbReference type="AlphaFoldDB" id="A0A6G0TQB2"/>
<evidence type="ECO:0000313" key="3">
    <source>
        <dbReference type="Proteomes" id="UP000475862"/>
    </source>
</evidence>
<keyword evidence="1" id="KW-1133">Transmembrane helix</keyword>
<evidence type="ECO:0000256" key="1">
    <source>
        <dbReference type="SAM" id="Phobius"/>
    </source>
</evidence>
<proteinExistence type="predicted"/>
<keyword evidence="3" id="KW-1185">Reference proteome</keyword>
<dbReference type="Proteomes" id="UP000475862">
    <property type="component" value="Unassembled WGS sequence"/>
</dbReference>
<gene>
    <name evidence="2" type="ORF">AGLY_006856</name>
</gene>
<reference evidence="2 3" key="1">
    <citation type="submission" date="2019-08" db="EMBL/GenBank/DDBJ databases">
        <title>The genome of the soybean aphid Biotype 1, its phylome, world population structure and adaptation to the North American continent.</title>
        <authorList>
            <person name="Giordano R."/>
            <person name="Donthu R.K."/>
            <person name="Hernandez A.G."/>
            <person name="Wright C.L."/>
            <person name="Zimin A.V."/>
        </authorList>
    </citation>
    <scope>NUCLEOTIDE SEQUENCE [LARGE SCALE GENOMIC DNA]</scope>
    <source>
        <tissue evidence="2">Whole aphids</tissue>
    </source>
</reference>
<name>A0A6G0TQB2_APHGL</name>
<keyword evidence="1" id="KW-0812">Transmembrane</keyword>
<evidence type="ECO:0008006" key="4">
    <source>
        <dbReference type="Google" id="ProtNLM"/>
    </source>
</evidence>
<comment type="caution">
    <text evidence="2">The sequence shown here is derived from an EMBL/GenBank/DDBJ whole genome shotgun (WGS) entry which is preliminary data.</text>
</comment>